<gene>
    <name evidence="4" type="ORF">A2140_04115</name>
</gene>
<comment type="similarity">
    <text evidence="1">Belongs to the nitroreductase family.</text>
</comment>
<evidence type="ECO:0000256" key="2">
    <source>
        <dbReference type="ARBA" id="ARBA00023002"/>
    </source>
</evidence>
<dbReference type="PANTHER" id="PTHR43673:SF12">
    <property type="entry name" value="PROTEIN DRGA"/>
    <property type="match status" value="1"/>
</dbReference>
<dbReference type="SUPFAM" id="SSF55469">
    <property type="entry name" value="FMN-dependent nitroreductase-like"/>
    <property type="match status" value="1"/>
</dbReference>
<organism evidence="4 5">
    <name type="scientific">Candidatus Muproteobacteria bacterium RBG_16_62_13</name>
    <dbReference type="NCBI Taxonomy" id="1817756"/>
    <lineage>
        <taxon>Bacteria</taxon>
        <taxon>Pseudomonadati</taxon>
        <taxon>Pseudomonadota</taxon>
        <taxon>Candidatus Muproteobacteria</taxon>
    </lineage>
</organism>
<dbReference type="PANTHER" id="PTHR43673">
    <property type="entry name" value="NAD(P)H NITROREDUCTASE YDGI-RELATED"/>
    <property type="match status" value="1"/>
</dbReference>
<reference evidence="4 5" key="1">
    <citation type="journal article" date="2016" name="Nat. Commun.">
        <title>Thousands of microbial genomes shed light on interconnected biogeochemical processes in an aquifer system.</title>
        <authorList>
            <person name="Anantharaman K."/>
            <person name="Brown C.T."/>
            <person name="Hug L.A."/>
            <person name="Sharon I."/>
            <person name="Castelle C.J."/>
            <person name="Probst A.J."/>
            <person name="Thomas B.C."/>
            <person name="Singh A."/>
            <person name="Wilkins M.J."/>
            <person name="Karaoz U."/>
            <person name="Brodie E.L."/>
            <person name="Williams K.H."/>
            <person name="Hubbard S.S."/>
            <person name="Banfield J.F."/>
        </authorList>
    </citation>
    <scope>NUCLEOTIDE SEQUENCE [LARGE SCALE GENOMIC DNA]</scope>
</reference>
<dbReference type="Pfam" id="PF00881">
    <property type="entry name" value="Nitroreductase"/>
    <property type="match status" value="1"/>
</dbReference>
<dbReference type="GO" id="GO:0016491">
    <property type="term" value="F:oxidoreductase activity"/>
    <property type="evidence" value="ECO:0007669"/>
    <property type="project" value="UniProtKB-KW"/>
</dbReference>
<keyword evidence="2" id="KW-0560">Oxidoreductase</keyword>
<dbReference type="AlphaFoldDB" id="A0A1F6T146"/>
<evidence type="ECO:0000313" key="5">
    <source>
        <dbReference type="Proteomes" id="UP000178379"/>
    </source>
</evidence>
<dbReference type="EMBL" id="MFSQ01000112">
    <property type="protein sequence ID" value="OGI38844.1"/>
    <property type="molecule type" value="Genomic_DNA"/>
</dbReference>
<dbReference type="Proteomes" id="UP000178379">
    <property type="component" value="Unassembled WGS sequence"/>
</dbReference>
<evidence type="ECO:0000256" key="1">
    <source>
        <dbReference type="ARBA" id="ARBA00007118"/>
    </source>
</evidence>
<comment type="caution">
    <text evidence="4">The sequence shown here is derived from an EMBL/GenBank/DDBJ whole genome shotgun (WGS) entry which is preliminary data.</text>
</comment>
<dbReference type="InterPro" id="IPR000415">
    <property type="entry name" value="Nitroreductase-like"/>
</dbReference>
<proteinExistence type="inferred from homology"/>
<evidence type="ECO:0000259" key="3">
    <source>
        <dbReference type="Pfam" id="PF00881"/>
    </source>
</evidence>
<sequence>MNATTAGPGVAGAIRARRAVKQFDPQHRLSDAELDSLLDLARLAPTAFNIQHWRFVLVRDPGLRRQIRAAAWDQGPVTDASALIVLCADRDAWKKDPARYWAHAPGPVRDYLVPAIHQYYAGREQVQRDECMRSGGIVAMTLMLAAKEMAYDSCPMDGFDFDAVGKLINLPADHVIVMMLAIGKGVKEPWPRGGQLARGEVVIQDRFR</sequence>
<dbReference type="Gene3D" id="3.40.109.10">
    <property type="entry name" value="NADH Oxidase"/>
    <property type="match status" value="1"/>
</dbReference>
<feature type="domain" description="Nitroreductase" evidence="3">
    <location>
        <begin position="14"/>
        <end position="184"/>
    </location>
</feature>
<dbReference type="CDD" id="cd02137">
    <property type="entry name" value="MhqN-like"/>
    <property type="match status" value="1"/>
</dbReference>
<protein>
    <recommendedName>
        <fullName evidence="3">Nitroreductase domain-containing protein</fullName>
    </recommendedName>
</protein>
<name>A0A1F6T146_9PROT</name>
<dbReference type="InterPro" id="IPR029479">
    <property type="entry name" value="Nitroreductase"/>
</dbReference>
<evidence type="ECO:0000313" key="4">
    <source>
        <dbReference type="EMBL" id="OGI38844.1"/>
    </source>
</evidence>
<dbReference type="STRING" id="1817756.A2140_04115"/>
<accession>A0A1F6T146</accession>